<accession>A0A3L8T0Z3</accession>
<keyword evidence="2" id="KW-1185">Reference proteome</keyword>
<dbReference type="Proteomes" id="UP000276834">
    <property type="component" value="Unassembled WGS sequence"/>
</dbReference>
<evidence type="ECO:0000313" key="2">
    <source>
        <dbReference type="Proteomes" id="UP000276834"/>
    </source>
</evidence>
<gene>
    <name evidence="1" type="ORF">DV515_00000504</name>
</gene>
<proteinExistence type="predicted"/>
<comment type="caution">
    <text evidence="1">The sequence shown here is derived from an EMBL/GenBank/DDBJ whole genome shotgun (WGS) entry which is preliminary data.</text>
</comment>
<dbReference type="EMBL" id="QUSF01000001">
    <property type="protein sequence ID" value="RLW13006.1"/>
    <property type="molecule type" value="Genomic_DNA"/>
</dbReference>
<evidence type="ECO:0000313" key="1">
    <source>
        <dbReference type="EMBL" id="RLW13006.1"/>
    </source>
</evidence>
<reference evidence="1 2" key="1">
    <citation type="journal article" date="2018" name="Proc. R. Soc. B">
        <title>A non-coding region near Follistatin controls head colour polymorphism in the Gouldian finch.</title>
        <authorList>
            <person name="Toomey M.B."/>
            <person name="Marques C.I."/>
            <person name="Andrade P."/>
            <person name="Araujo P.M."/>
            <person name="Sabatino S."/>
            <person name="Gazda M.A."/>
            <person name="Afonso S."/>
            <person name="Lopes R.J."/>
            <person name="Corbo J.C."/>
            <person name="Carneiro M."/>
        </authorList>
    </citation>
    <scope>NUCLEOTIDE SEQUENCE [LARGE SCALE GENOMIC DNA]</scope>
    <source>
        <strain evidence="1">Red01</strain>
        <tissue evidence="1">Muscle</tissue>
    </source>
</reference>
<protein>
    <submittedName>
        <fullName evidence="1">Uncharacterized protein</fullName>
    </submittedName>
</protein>
<sequence>MPKSKDWQPYKTWRGCPVHLRTVLLFINEISSTGLPADFLLVRKGHFRKCTAQPQRGVLAGSKQSYQHSGPTVCHLQKPCPVEHCSAWLLSKADRTIGILTLPLRIM</sequence>
<name>A0A3L8T0Z3_CHLGU</name>
<organism evidence="1 2">
    <name type="scientific">Chloebia gouldiae</name>
    <name type="common">Gouldian finch</name>
    <name type="synonym">Erythrura gouldiae</name>
    <dbReference type="NCBI Taxonomy" id="44316"/>
    <lineage>
        <taxon>Eukaryota</taxon>
        <taxon>Metazoa</taxon>
        <taxon>Chordata</taxon>
        <taxon>Craniata</taxon>
        <taxon>Vertebrata</taxon>
        <taxon>Euteleostomi</taxon>
        <taxon>Archelosauria</taxon>
        <taxon>Archosauria</taxon>
        <taxon>Dinosauria</taxon>
        <taxon>Saurischia</taxon>
        <taxon>Theropoda</taxon>
        <taxon>Coelurosauria</taxon>
        <taxon>Aves</taxon>
        <taxon>Neognathae</taxon>
        <taxon>Neoaves</taxon>
        <taxon>Telluraves</taxon>
        <taxon>Australaves</taxon>
        <taxon>Passeriformes</taxon>
        <taxon>Passeroidea</taxon>
        <taxon>Passeridae</taxon>
        <taxon>Chloebia</taxon>
    </lineage>
</organism>
<dbReference type="AlphaFoldDB" id="A0A3L8T0Z3"/>